<proteinExistence type="predicted"/>
<protein>
    <submittedName>
        <fullName evidence="1">Uncharacterized protein</fullName>
    </submittedName>
</protein>
<dbReference type="EMBL" id="MZ130500">
    <property type="protein sequence ID" value="QWM91438.2"/>
    <property type="molecule type" value="Genomic_DNA"/>
</dbReference>
<dbReference type="Proteomes" id="UP000828083">
    <property type="component" value="Segment"/>
</dbReference>
<sequence>MKGGLINPREMQIEVERRLQLISPTLAIDNKLPSDTILSFINEAVDKFWKTRYSGINFKQRGFEQDQKRTDDLRTLVTKYTYKDNGITKVNQETYTVTLPDDYVILLGDTAGIAPADGITNDCWEKDSEGNYKVKYSDTIEGTIETVDRIKENSLSEYHLKYTKAKPIKLMQDNTITLYTDGNYKVAEYTIEYLKKPSKVDLKANPTDEYTDLPSHTHMEIVKLAVQLILATLPNYNVYSNEVNSME</sequence>
<reference evidence="1 2" key="1">
    <citation type="submission" date="2021-04" db="EMBL/GenBank/DDBJ databases">
        <authorList>
            <person name="Shkoporov A.N."/>
            <person name="Stockdale S.R."/>
            <person name="Guerin E."/>
            <person name="Ross R.P."/>
            <person name="Hill C."/>
        </authorList>
    </citation>
    <scope>NUCLEOTIDE SEQUENCE [LARGE SCALE GENOMIC DNA]</scope>
    <source>
        <strain evidence="2">cr23_1</strain>
    </source>
</reference>
<evidence type="ECO:0000313" key="2">
    <source>
        <dbReference type="Proteomes" id="UP000828083"/>
    </source>
</evidence>
<name>A0AAE7V5C6_9CAUD</name>
<gene>
    <name evidence="1" type="primary">gp_78111</name>
</gene>
<organism evidence="1 2">
    <name type="scientific">uncultured phage cr23_1</name>
    <dbReference type="NCBI Taxonomy" id="2986419"/>
    <lineage>
        <taxon>Viruses</taxon>
        <taxon>Duplodnaviria</taxon>
        <taxon>Heunggongvirae</taxon>
        <taxon>Uroviricota</taxon>
        <taxon>Caudoviricetes</taxon>
        <taxon>Crassvirales</taxon>
        <taxon>Suoliviridae</taxon>
        <taxon>Uncouvirinae</taxon>
        <taxon>Aurodevirus</taxon>
        <taxon>Aurodevirus hiberniae</taxon>
    </lineage>
</organism>
<accession>A0AAE7V5C6</accession>
<evidence type="ECO:0000313" key="1">
    <source>
        <dbReference type="EMBL" id="QWM91438.2"/>
    </source>
</evidence>
<keyword evidence="2" id="KW-1185">Reference proteome</keyword>